<dbReference type="EMBL" id="JYIX01000030">
    <property type="protein sequence ID" value="KJL34064.1"/>
    <property type="molecule type" value="Genomic_DNA"/>
</dbReference>
<dbReference type="AlphaFoldDB" id="A0A0F0LN05"/>
<sequence>MGSPGRGSPGRRPDRPGRRAGVTGREGNGPASLYAGVVQGATVEGVRIAWARTAPDDRRETGRALIRALAAELAPGADPRIEQRCPVCGGPHGRPLLPHALLLASAAYADPWVVVAVAREQDAEAVGIDVELEGSAPELSLLFAPGDPPDLRGWTAIEAALKADGRGLLVPPDQVRLSPDGYATVPDGGEFRILPIAAAPGTIVSLALRRPRPSPPPTHRP</sequence>
<accession>A0A0F0LN05</accession>
<protein>
    <recommendedName>
        <fullName evidence="4">4'-phosphopantetheinyl transferase</fullName>
    </recommendedName>
</protein>
<comment type="caution">
    <text evidence="2">The sequence shown here is derived from an EMBL/GenBank/DDBJ whole genome shotgun (WGS) entry which is preliminary data.</text>
</comment>
<keyword evidence="3" id="KW-1185">Reference proteome</keyword>
<evidence type="ECO:0000313" key="2">
    <source>
        <dbReference type="EMBL" id="KJL34064.1"/>
    </source>
</evidence>
<dbReference type="STRING" id="582680.RS86_01162"/>
<dbReference type="SUPFAM" id="SSF56214">
    <property type="entry name" value="4'-phosphopantetheinyl transferase"/>
    <property type="match status" value="1"/>
</dbReference>
<name>A0A0F0LN05_9MICO</name>
<evidence type="ECO:0008006" key="4">
    <source>
        <dbReference type="Google" id="ProtNLM"/>
    </source>
</evidence>
<dbReference type="InterPro" id="IPR037143">
    <property type="entry name" value="4-PPantetheinyl_Trfase_dom_sf"/>
</dbReference>
<organism evidence="2 3">
    <name type="scientific">Microbacterium azadirachtae</name>
    <dbReference type="NCBI Taxonomy" id="582680"/>
    <lineage>
        <taxon>Bacteria</taxon>
        <taxon>Bacillati</taxon>
        <taxon>Actinomycetota</taxon>
        <taxon>Actinomycetes</taxon>
        <taxon>Micrococcales</taxon>
        <taxon>Microbacteriaceae</taxon>
        <taxon>Microbacterium</taxon>
    </lineage>
</organism>
<feature type="region of interest" description="Disordered" evidence="1">
    <location>
        <begin position="1"/>
        <end position="33"/>
    </location>
</feature>
<proteinExistence type="predicted"/>
<dbReference type="GO" id="GO:0000287">
    <property type="term" value="F:magnesium ion binding"/>
    <property type="evidence" value="ECO:0007669"/>
    <property type="project" value="InterPro"/>
</dbReference>
<dbReference type="GO" id="GO:0008897">
    <property type="term" value="F:holo-[acyl-carrier-protein] synthase activity"/>
    <property type="evidence" value="ECO:0007669"/>
    <property type="project" value="InterPro"/>
</dbReference>
<dbReference type="Proteomes" id="UP000033740">
    <property type="component" value="Unassembled WGS sequence"/>
</dbReference>
<gene>
    <name evidence="2" type="ORF">RS86_01162</name>
</gene>
<dbReference type="Gene3D" id="3.90.470.20">
    <property type="entry name" value="4'-phosphopantetheinyl transferase domain"/>
    <property type="match status" value="1"/>
</dbReference>
<evidence type="ECO:0000256" key="1">
    <source>
        <dbReference type="SAM" id="MobiDB-lite"/>
    </source>
</evidence>
<evidence type="ECO:0000313" key="3">
    <source>
        <dbReference type="Proteomes" id="UP000033740"/>
    </source>
</evidence>
<reference evidence="2 3" key="1">
    <citation type="submission" date="2015-02" db="EMBL/GenBank/DDBJ databases">
        <title>Draft genome sequences of ten Microbacterium spp. with emphasis on heavy metal contaminated environments.</title>
        <authorList>
            <person name="Corretto E."/>
        </authorList>
    </citation>
    <scope>NUCLEOTIDE SEQUENCE [LARGE SCALE GENOMIC DNA]</scope>
    <source>
        <strain evidence="2 3">ARN176</strain>
    </source>
</reference>